<dbReference type="GO" id="GO:0045892">
    <property type="term" value="P:negative regulation of DNA-templated transcription"/>
    <property type="evidence" value="ECO:0007669"/>
    <property type="project" value="InterPro"/>
</dbReference>
<dbReference type="AlphaFoldDB" id="A0A6J6E9M3"/>
<dbReference type="Pfam" id="PF01381">
    <property type="entry name" value="HTH_3"/>
    <property type="match status" value="1"/>
</dbReference>
<gene>
    <name evidence="2" type="ORF">UFOPK1747_00014</name>
</gene>
<dbReference type="InterPro" id="IPR001387">
    <property type="entry name" value="Cro/C1-type_HTH"/>
</dbReference>
<sequence>MLPPKLWIREISNTRSGYPSKMTDNQESTSAKLRSIRKSKGWSLQEVEKLSRGKWKAVVIGSYERGDRAISLKKSIELMNFYQVPITALFTQNLTTPISTKSSNLILDQRRINESGDIQLIGIKRIITYICAKRRDWNGEVLSLRSDDLNFLAIMLDKSPEATIEYLESNQYLLK</sequence>
<dbReference type="InterPro" id="IPR038099">
    <property type="entry name" value="BldD-like_C_sf"/>
</dbReference>
<proteinExistence type="predicted"/>
<dbReference type="Gene3D" id="1.10.260.40">
    <property type="entry name" value="lambda repressor-like DNA-binding domains"/>
    <property type="match status" value="1"/>
</dbReference>
<dbReference type="CDD" id="cd00093">
    <property type="entry name" value="HTH_XRE"/>
    <property type="match status" value="1"/>
</dbReference>
<dbReference type="SMART" id="SM00530">
    <property type="entry name" value="HTH_XRE"/>
    <property type="match status" value="1"/>
</dbReference>
<feature type="domain" description="HTH cro/C1-type" evidence="1">
    <location>
        <begin position="33"/>
        <end position="89"/>
    </location>
</feature>
<dbReference type="SUPFAM" id="SSF47413">
    <property type="entry name" value="lambda repressor-like DNA-binding domains"/>
    <property type="match status" value="1"/>
</dbReference>
<evidence type="ECO:0000259" key="1">
    <source>
        <dbReference type="PROSITE" id="PS50943"/>
    </source>
</evidence>
<reference evidence="2" key="1">
    <citation type="submission" date="2020-05" db="EMBL/GenBank/DDBJ databases">
        <authorList>
            <person name="Chiriac C."/>
            <person name="Salcher M."/>
            <person name="Ghai R."/>
            <person name="Kavagutti S V."/>
        </authorList>
    </citation>
    <scope>NUCLEOTIDE SEQUENCE</scope>
</reference>
<dbReference type="Gene3D" id="1.10.10.1930">
    <property type="match status" value="1"/>
</dbReference>
<accession>A0A6J6E9M3</accession>
<evidence type="ECO:0000313" key="2">
    <source>
        <dbReference type="EMBL" id="CAB4572035.1"/>
    </source>
</evidence>
<organism evidence="2">
    <name type="scientific">freshwater metagenome</name>
    <dbReference type="NCBI Taxonomy" id="449393"/>
    <lineage>
        <taxon>unclassified sequences</taxon>
        <taxon>metagenomes</taxon>
        <taxon>ecological metagenomes</taxon>
    </lineage>
</organism>
<dbReference type="EMBL" id="CAEZTV010000001">
    <property type="protein sequence ID" value="CAB4572035.1"/>
    <property type="molecule type" value="Genomic_DNA"/>
</dbReference>
<protein>
    <submittedName>
        <fullName evidence="2">Unannotated protein</fullName>
    </submittedName>
</protein>
<dbReference type="PROSITE" id="PS50943">
    <property type="entry name" value="HTH_CROC1"/>
    <property type="match status" value="1"/>
</dbReference>
<dbReference type="InterPro" id="IPR010982">
    <property type="entry name" value="Lambda_DNA-bd_dom_sf"/>
</dbReference>
<name>A0A6J6E9M3_9ZZZZ</name>
<dbReference type="InterPro" id="IPR037664">
    <property type="entry name" value="BldD_C"/>
</dbReference>
<dbReference type="GO" id="GO:0003677">
    <property type="term" value="F:DNA binding"/>
    <property type="evidence" value="ECO:0007669"/>
    <property type="project" value="InterPro"/>
</dbReference>
<dbReference type="Pfam" id="PF21179">
    <property type="entry name" value="BldD-like_C"/>
    <property type="match status" value="1"/>
</dbReference>